<protein>
    <submittedName>
        <fullName evidence="2">Uncharacterized protein</fullName>
    </submittedName>
</protein>
<proteinExistence type="predicted"/>
<gene>
    <name evidence="2" type="ORF">ACJMK2_040323</name>
</gene>
<reference evidence="2 3" key="1">
    <citation type="submission" date="2024-11" db="EMBL/GenBank/DDBJ databases">
        <title>Chromosome-level genome assembly of the freshwater bivalve Anodonta woodiana.</title>
        <authorList>
            <person name="Chen X."/>
        </authorList>
    </citation>
    <scope>NUCLEOTIDE SEQUENCE [LARGE SCALE GENOMIC DNA]</scope>
    <source>
        <strain evidence="2">MN2024</strain>
        <tissue evidence="2">Gills</tissue>
    </source>
</reference>
<evidence type="ECO:0000256" key="1">
    <source>
        <dbReference type="SAM" id="SignalP"/>
    </source>
</evidence>
<name>A0ABD3WIR7_SINWO</name>
<feature type="signal peptide" evidence="1">
    <location>
        <begin position="1"/>
        <end position="18"/>
    </location>
</feature>
<keyword evidence="3" id="KW-1185">Reference proteome</keyword>
<evidence type="ECO:0000313" key="2">
    <source>
        <dbReference type="EMBL" id="KAL3872395.1"/>
    </source>
</evidence>
<dbReference type="EMBL" id="JBJQND010000007">
    <property type="protein sequence ID" value="KAL3872394.1"/>
    <property type="molecule type" value="Genomic_DNA"/>
</dbReference>
<keyword evidence="1" id="KW-0732">Signal</keyword>
<evidence type="ECO:0000313" key="3">
    <source>
        <dbReference type="Proteomes" id="UP001634394"/>
    </source>
</evidence>
<organism evidence="2 3">
    <name type="scientific">Sinanodonta woodiana</name>
    <name type="common">Chinese pond mussel</name>
    <name type="synonym">Anodonta woodiana</name>
    <dbReference type="NCBI Taxonomy" id="1069815"/>
    <lineage>
        <taxon>Eukaryota</taxon>
        <taxon>Metazoa</taxon>
        <taxon>Spiralia</taxon>
        <taxon>Lophotrochozoa</taxon>
        <taxon>Mollusca</taxon>
        <taxon>Bivalvia</taxon>
        <taxon>Autobranchia</taxon>
        <taxon>Heteroconchia</taxon>
        <taxon>Palaeoheterodonta</taxon>
        <taxon>Unionida</taxon>
        <taxon>Unionoidea</taxon>
        <taxon>Unionidae</taxon>
        <taxon>Unioninae</taxon>
        <taxon>Sinanodonta</taxon>
    </lineage>
</organism>
<comment type="caution">
    <text evidence="2">The sequence shown here is derived from an EMBL/GenBank/DDBJ whole genome shotgun (WGS) entry which is preliminary data.</text>
</comment>
<accession>A0ABD3WIR7</accession>
<sequence>MKSFVVFAVVITLVSVQGSSIVMFRQILDNARKSEANRVRTVSKNILTLADDSTSPGNNDDDSSSIVGDSGEIMSGNIQEELQNSETLENIIRFLLDKKELLDCQGNTCKVCYFGLCLNLVYQAGSRQFEVSIMYNSVILFRMNLPAKDYQFCKDISFGLIKGKVCLKISNVRITESQACLDLTISFLAWSNTFSNLCM</sequence>
<dbReference type="EMBL" id="JBJQND010000007">
    <property type="protein sequence ID" value="KAL3872395.1"/>
    <property type="molecule type" value="Genomic_DNA"/>
</dbReference>
<dbReference type="AlphaFoldDB" id="A0ABD3WIR7"/>
<dbReference type="Proteomes" id="UP001634394">
    <property type="component" value="Unassembled WGS sequence"/>
</dbReference>
<feature type="chain" id="PRO_5044725213" evidence="1">
    <location>
        <begin position="19"/>
        <end position="199"/>
    </location>
</feature>